<evidence type="ECO:0000256" key="1">
    <source>
        <dbReference type="SAM" id="SignalP"/>
    </source>
</evidence>
<reference evidence="2 3" key="1">
    <citation type="submission" date="2016-11" db="EMBL/GenBank/DDBJ databases">
        <title>Whole genomes of Flavobacteriaceae.</title>
        <authorList>
            <person name="Stine C."/>
            <person name="Li C."/>
            <person name="Tadesse D."/>
        </authorList>
    </citation>
    <scope>NUCLEOTIDE SEQUENCE [LARGE SCALE GENOMIC DNA]</scope>
    <source>
        <strain evidence="2 3">CCUG 59446</strain>
    </source>
</reference>
<dbReference type="InterPro" id="IPR015915">
    <property type="entry name" value="Kelch-typ_b-propeller"/>
</dbReference>
<dbReference type="InterPro" id="IPR056734">
    <property type="entry name" value="NANM"/>
</dbReference>
<dbReference type="PANTHER" id="PTHR45632">
    <property type="entry name" value="LD33804P"/>
    <property type="match status" value="1"/>
</dbReference>
<organism evidence="2 3">
    <name type="scientific">Flavobacterium oncorhynchi</name>
    <dbReference type="NCBI Taxonomy" id="728056"/>
    <lineage>
        <taxon>Bacteria</taxon>
        <taxon>Pseudomonadati</taxon>
        <taxon>Bacteroidota</taxon>
        <taxon>Flavobacteriia</taxon>
        <taxon>Flavobacteriales</taxon>
        <taxon>Flavobacteriaceae</taxon>
        <taxon>Flavobacterium</taxon>
    </lineage>
</organism>
<evidence type="ECO:0000313" key="2">
    <source>
        <dbReference type="EMBL" id="OXA98738.1"/>
    </source>
</evidence>
<proteinExistence type="predicted"/>
<feature type="signal peptide" evidence="1">
    <location>
        <begin position="1"/>
        <end position="22"/>
    </location>
</feature>
<name>A0A226HXR7_9FLAO</name>
<dbReference type="Pfam" id="PF24996">
    <property type="entry name" value="NANM"/>
    <property type="match status" value="2"/>
</dbReference>
<dbReference type="RefSeq" id="WP_089054868.1">
    <property type="nucleotide sequence ID" value="NZ_MUHA01000021.1"/>
</dbReference>
<sequence length="390" mass="42674">MNTVFSSLIFTFFMMSTTISSAQKTTIKSVEWQKAAQLQNEDGSLSLGFAGPINGVYNDVFITAGGANFPDKMPWEGGKKQYSKEIHVLEKSKDQYHWNKKNSISLPEPIAYAGSTSTSLGIVYVGGENENGLSKKAYLLKWNGKQNEIELKSLPDFPIAVTNIALTSLNNIVYAIGGDEASKSSDLVFSIDLNTTEPQWKLLPKLPFALANSVAVVQKDKNETNIYIIGGRTKTPSGISDLHNTTLAFNLKSQTWESKAIITDGKNTTNFSAGAGVAFGNQYILITGGDNGTTFHKIETYLSQISKASSEEEKSKLIAEKNILNTTHKGFYNAILLYNTQTNKWSKIGELPFLAHVTTPAVLWNNKIVLSNGEIKPGIRTPDVMIGNVK</sequence>
<comment type="caution">
    <text evidence="2">The sequence shown here is derived from an EMBL/GenBank/DDBJ whole genome shotgun (WGS) entry which is preliminary data.</text>
</comment>
<dbReference type="AlphaFoldDB" id="A0A226HXR7"/>
<feature type="chain" id="PRO_5012330304" evidence="1">
    <location>
        <begin position="23"/>
        <end position="390"/>
    </location>
</feature>
<dbReference type="Proteomes" id="UP000198336">
    <property type="component" value="Unassembled WGS sequence"/>
</dbReference>
<evidence type="ECO:0000313" key="3">
    <source>
        <dbReference type="Proteomes" id="UP000198336"/>
    </source>
</evidence>
<dbReference type="Gene3D" id="2.120.10.80">
    <property type="entry name" value="Kelch-type beta propeller"/>
    <property type="match status" value="1"/>
</dbReference>
<keyword evidence="1" id="KW-0732">Signal</keyword>
<keyword evidence="3" id="KW-1185">Reference proteome</keyword>
<accession>A0A226HXR7</accession>
<dbReference type="SUPFAM" id="SSF117281">
    <property type="entry name" value="Kelch motif"/>
    <property type="match status" value="1"/>
</dbReference>
<protein>
    <submittedName>
        <fullName evidence="2">Galactose oxidase</fullName>
    </submittedName>
</protein>
<gene>
    <name evidence="2" type="ORF">B0A75_13825</name>
</gene>
<dbReference type="EMBL" id="MUHA01000021">
    <property type="protein sequence ID" value="OXA98738.1"/>
    <property type="molecule type" value="Genomic_DNA"/>
</dbReference>